<feature type="chain" id="PRO_5017297902" evidence="2">
    <location>
        <begin position="26"/>
        <end position="90"/>
    </location>
</feature>
<reference evidence="3 4" key="1">
    <citation type="journal article" date="2018" name="Front. Plant Sci.">
        <title>Red Clover (Trifolium pratense) and Zigzag Clover (T. medium) - A Picture of Genomic Similarities and Differences.</title>
        <authorList>
            <person name="Dluhosova J."/>
            <person name="Istvanek J."/>
            <person name="Nedelnik J."/>
            <person name="Repkova J."/>
        </authorList>
    </citation>
    <scope>NUCLEOTIDE SEQUENCE [LARGE SCALE GENOMIC DNA]</scope>
    <source>
        <strain evidence="4">cv. 10/8</strain>
        <tissue evidence="3">Leaf</tissue>
    </source>
</reference>
<evidence type="ECO:0000256" key="1">
    <source>
        <dbReference type="SAM" id="MobiDB-lite"/>
    </source>
</evidence>
<proteinExistence type="predicted"/>
<name>A0A392RGL3_9FABA</name>
<dbReference type="Proteomes" id="UP000265520">
    <property type="component" value="Unassembled WGS sequence"/>
</dbReference>
<evidence type="ECO:0000313" key="4">
    <source>
        <dbReference type="Proteomes" id="UP000265520"/>
    </source>
</evidence>
<sequence length="90" mass="9631">MSLSQPFLSSSSVCGYLVLIVCVCSQEIIDADLVNTLLNASKANERCEDLKNLALSTISKITNQFGKDEVTETAEDEVAESTAGEDDINA</sequence>
<evidence type="ECO:0000256" key="2">
    <source>
        <dbReference type="SAM" id="SignalP"/>
    </source>
</evidence>
<comment type="caution">
    <text evidence="3">The sequence shown here is derived from an EMBL/GenBank/DDBJ whole genome shotgun (WGS) entry which is preliminary data.</text>
</comment>
<dbReference type="AlphaFoldDB" id="A0A392RGL3"/>
<organism evidence="3 4">
    <name type="scientific">Trifolium medium</name>
    <dbReference type="NCBI Taxonomy" id="97028"/>
    <lineage>
        <taxon>Eukaryota</taxon>
        <taxon>Viridiplantae</taxon>
        <taxon>Streptophyta</taxon>
        <taxon>Embryophyta</taxon>
        <taxon>Tracheophyta</taxon>
        <taxon>Spermatophyta</taxon>
        <taxon>Magnoliopsida</taxon>
        <taxon>eudicotyledons</taxon>
        <taxon>Gunneridae</taxon>
        <taxon>Pentapetalae</taxon>
        <taxon>rosids</taxon>
        <taxon>fabids</taxon>
        <taxon>Fabales</taxon>
        <taxon>Fabaceae</taxon>
        <taxon>Papilionoideae</taxon>
        <taxon>50 kb inversion clade</taxon>
        <taxon>NPAAA clade</taxon>
        <taxon>Hologalegina</taxon>
        <taxon>IRL clade</taxon>
        <taxon>Trifolieae</taxon>
        <taxon>Trifolium</taxon>
    </lineage>
</organism>
<evidence type="ECO:0000313" key="3">
    <source>
        <dbReference type="EMBL" id="MCI35282.1"/>
    </source>
</evidence>
<protein>
    <submittedName>
        <fullName evidence="3">Uncharacterized protein</fullName>
    </submittedName>
</protein>
<keyword evidence="4" id="KW-1185">Reference proteome</keyword>
<keyword evidence="2" id="KW-0732">Signal</keyword>
<feature type="signal peptide" evidence="2">
    <location>
        <begin position="1"/>
        <end position="25"/>
    </location>
</feature>
<dbReference type="EMBL" id="LXQA010221912">
    <property type="protein sequence ID" value="MCI35282.1"/>
    <property type="molecule type" value="Genomic_DNA"/>
</dbReference>
<feature type="region of interest" description="Disordered" evidence="1">
    <location>
        <begin position="69"/>
        <end position="90"/>
    </location>
</feature>
<feature type="compositionally biased region" description="Acidic residues" evidence="1">
    <location>
        <begin position="71"/>
        <end position="90"/>
    </location>
</feature>
<accession>A0A392RGL3</accession>